<keyword evidence="1" id="KW-0732">Signal</keyword>
<reference evidence="2 3" key="1">
    <citation type="submission" date="2020-08" db="EMBL/GenBank/DDBJ databases">
        <title>Acidobacteriota in marine sediments use diverse sulfur dissimilation pathways.</title>
        <authorList>
            <person name="Wasmund K."/>
        </authorList>
    </citation>
    <scope>NUCLEOTIDE SEQUENCE [LARGE SCALE GENOMIC DNA]</scope>
    <source>
        <strain evidence="2">MAG AM4</strain>
    </source>
</reference>
<comment type="caution">
    <text evidence="2">The sequence shown here is derived from an EMBL/GenBank/DDBJ whole genome shotgun (WGS) entry which is preliminary data.</text>
</comment>
<dbReference type="Proteomes" id="UP000648239">
    <property type="component" value="Unassembled WGS sequence"/>
</dbReference>
<protein>
    <recommendedName>
        <fullName evidence="4">PI3K/PI4K catalytic domain-containing protein</fullName>
    </recommendedName>
</protein>
<feature type="signal peptide" evidence="1">
    <location>
        <begin position="1"/>
        <end position="20"/>
    </location>
</feature>
<evidence type="ECO:0000256" key="1">
    <source>
        <dbReference type="SAM" id="SignalP"/>
    </source>
</evidence>
<organism evidence="2 3">
    <name type="scientific">Candidatus Polarisedimenticola svalbardensis</name>
    <dbReference type="NCBI Taxonomy" id="2886004"/>
    <lineage>
        <taxon>Bacteria</taxon>
        <taxon>Pseudomonadati</taxon>
        <taxon>Acidobacteriota</taxon>
        <taxon>Candidatus Polarisedimenticolia</taxon>
        <taxon>Candidatus Polarisedimenticolales</taxon>
        <taxon>Candidatus Polarisedimenticolaceae</taxon>
        <taxon>Candidatus Polarisedimenticola</taxon>
    </lineage>
</organism>
<feature type="chain" id="PRO_5035267658" description="PI3K/PI4K catalytic domain-containing protein" evidence="1">
    <location>
        <begin position="21"/>
        <end position="269"/>
    </location>
</feature>
<sequence length="269" mass="30965">MNRIKTTLLIALLLPVAVLGEAGPADRDREQLLATGKIVKIEELPVGTTRPLKVSINSNNKLYFAVFKGVDITPRGVTQFRGQKPTIGFTDTYRHDRAAYVLDQLLELNMIPVTVIRKVQQKRGALVDWVPDAITELDRRTGDLKPENSKLLDDQWAVMRMFDALINNPDRNLGNQLYTRPDWKLHLIDHTRAFSRARKIPDTYREQWSRLPRRVYENLKILDPDKVRSVTRTLLSAAQLKDLFIRRDLIVKKIEQDIAALGEVEVFFE</sequence>
<dbReference type="AlphaFoldDB" id="A0A8J7CDL7"/>
<dbReference type="EMBL" id="JACXWD010000004">
    <property type="protein sequence ID" value="MBD3866959.1"/>
    <property type="molecule type" value="Genomic_DNA"/>
</dbReference>
<gene>
    <name evidence="2" type="ORF">IFK94_02450</name>
</gene>
<evidence type="ECO:0000313" key="2">
    <source>
        <dbReference type="EMBL" id="MBD3866959.1"/>
    </source>
</evidence>
<evidence type="ECO:0008006" key="4">
    <source>
        <dbReference type="Google" id="ProtNLM"/>
    </source>
</evidence>
<name>A0A8J7CDL7_9BACT</name>
<proteinExistence type="predicted"/>
<accession>A0A8J7CDL7</accession>
<evidence type="ECO:0000313" key="3">
    <source>
        <dbReference type="Proteomes" id="UP000648239"/>
    </source>
</evidence>